<dbReference type="SUPFAM" id="SSF103481">
    <property type="entry name" value="Multidrug resistance efflux transporter EmrE"/>
    <property type="match status" value="1"/>
</dbReference>
<evidence type="ECO:0000259" key="6">
    <source>
        <dbReference type="Pfam" id="PF03151"/>
    </source>
</evidence>
<dbReference type="PANTHER" id="PTHR11132">
    <property type="entry name" value="SOLUTE CARRIER FAMILY 35"/>
    <property type="match status" value="1"/>
</dbReference>
<dbReference type="Pfam" id="PF03151">
    <property type="entry name" value="TPT"/>
    <property type="match status" value="1"/>
</dbReference>
<evidence type="ECO:0000256" key="3">
    <source>
        <dbReference type="ARBA" id="ARBA00022989"/>
    </source>
</evidence>
<feature type="transmembrane region" description="Helical" evidence="5">
    <location>
        <begin position="260"/>
        <end position="283"/>
    </location>
</feature>
<sequence length="395" mass="44401">MNASLRRVSFAPVSTAIQRRGWRIDIGTLFSSARRAKRNFSKRATRRHLSALKVNAESPVFAYSHSCTVTARQSRLNSTTMTCPNRTQAKSFSTDPCMASKSSVLYQLVRIFAVVVSYWTVSIGLVFLNKFLLSGQETKLNAPLSITCFQCAVSTICCYTVCKFGPKCSKSFAPFVFDVHTCWQIAPLTFIFVGMVTANNLCLKYISVAFYYIARSTTVIFNVAFTYLILGQTSSFRVMLCCFMITVGFIIGVNEERSDVSFSLVGVILGVLSTVFVALNAIYTKKKLPVVEDSSWQLAFGEFNEILKFEHGSSPKFWFFLASSGIFGFLISYLTVLQTILAVIVYSETKDVLWWTSNVVVLLSSFCYSYVRQREMETARLGDKKYFVLKEVDAK</sequence>
<evidence type="ECO:0000256" key="5">
    <source>
        <dbReference type="SAM" id="Phobius"/>
    </source>
</evidence>
<keyword evidence="2 5" id="KW-0812">Transmembrane</keyword>
<keyword evidence="3 5" id="KW-1133">Transmembrane helix</keyword>
<feature type="transmembrane region" description="Helical" evidence="5">
    <location>
        <begin position="236"/>
        <end position="254"/>
    </location>
</feature>
<accession>A0A5S6QZK1</accession>
<comment type="subcellular location">
    <subcellularLocation>
        <location evidence="1">Membrane</location>
        <topology evidence="1">Multi-pass membrane protein</topology>
    </subcellularLocation>
</comment>
<feature type="transmembrane region" description="Helical" evidence="5">
    <location>
        <begin position="108"/>
        <end position="128"/>
    </location>
</feature>
<feature type="transmembrane region" description="Helical" evidence="5">
    <location>
        <begin position="174"/>
        <end position="197"/>
    </location>
</feature>
<keyword evidence="4 5" id="KW-0472">Membrane</keyword>
<dbReference type="Proteomes" id="UP000046395">
    <property type="component" value="Unassembled WGS sequence"/>
</dbReference>
<evidence type="ECO:0000313" key="7">
    <source>
        <dbReference type="Proteomes" id="UP000046395"/>
    </source>
</evidence>
<name>A0A5S6QZK1_TRIMR</name>
<dbReference type="InterPro" id="IPR037185">
    <property type="entry name" value="EmrE-like"/>
</dbReference>
<evidence type="ECO:0000313" key="8">
    <source>
        <dbReference type="WBParaSite" id="TMUE_3000012337.1"/>
    </source>
</evidence>
<keyword evidence="7" id="KW-1185">Reference proteome</keyword>
<dbReference type="InterPro" id="IPR050186">
    <property type="entry name" value="TPT_transporter"/>
</dbReference>
<dbReference type="AlphaFoldDB" id="A0A5S6QZK1"/>
<reference evidence="8" key="1">
    <citation type="submission" date="2019-12" db="UniProtKB">
        <authorList>
            <consortium name="WormBaseParasite"/>
        </authorList>
    </citation>
    <scope>IDENTIFICATION</scope>
</reference>
<dbReference type="GO" id="GO:0016020">
    <property type="term" value="C:membrane"/>
    <property type="evidence" value="ECO:0007669"/>
    <property type="project" value="UniProtKB-SubCell"/>
</dbReference>
<dbReference type="WBParaSite" id="TMUE_3000012337.1">
    <property type="protein sequence ID" value="TMUE_3000012337.1"/>
    <property type="gene ID" value="WBGene00285853"/>
</dbReference>
<dbReference type="STRING" id="70415.A0A5S6QZK1"/>
<evidence type="ECO:0000256" key="4">
    <source>
        <dbReference type="ARBA" id="ARBA00023136"/>
    </source>
</evidence>
<proteinExistence type="predicted"/>
<organism evidence="7 8">
    <name type="scientific">Trichuris muris</name>
    <name type="common">Mouse whipworm</name>
    <dbReference type="NCBI Taxonomy" id="70415"/>
    <lineage>
        <taxon>Eukaryota</taxon>
        <taxon>Metazoa</taxon>
        <taxon>Ecdysozoa</taxon>
        <taxon>Nematoda</taxon>
        <taxon>Enoplea</taxon>
        <taxon>Dorylaimia</taxon>
        <taxon>Trichinellida</taxon>
        <taxon>Trichuridae</taxon>
        <taxon>Trichuris</taxon>
    </lineage>
</organism>
<dbReference type="InterPro" id="IPR004853">
    <property type="entry name" value="Sugar_P_trans_dom"/>
</dbReference>
<evidence type="ECO:0000256" key="2">
    <source>
        <dbReference type="ARBA" id="ARBA00022692"/>
    </source>
</evidence>
<feature type="transmembrane region" description="Helical" evidence="5">
    <location>
        <begin position="317"/>
        <end position="346"/>
    </location>
</feature>
<protein>
    <submittedName>
        <fullName evidence="8">TPT domain-containing protein</fullName>
    </submittedName>
</protein>
<feature type="domain" description="Sugar phosphate transporter" evidence="6">
    <location>
        <begin position="111"/>
        <end position="290"/>
    </location>
</feature>
<feature type="transmembrane region" description="Helical" evidence="5">
    <location>
        <begin position="209"/>
        <end position="229"/>
    </location>
</feature>
<evidence type="ECO:0000256" key="1">
    <source>
        <dbReference type="ARBA" id="ARBA00004141"/>
    </source>
</evidence>